<dbReference type="PANTHER" id="PTHR43649">
    <property type="entry name" value="ARABINOSE-BINDING PROTEIN-RELATED"/>
    <property type="match status" value="1"/>
</dbReference>
<dbReference type="Pfam" id="PF13416">
    <property type="entry name" value="SBP_bac_8"/>
    <property type="match status" value="1"/>
</dbReference>
<accession>A0A511N2Y2</accession>
<feature type="chain" id="PRO_5022196732" evidence="4">
    <location>
        <begin position="19"/>
        <end position="435"/>
    </location>
</feature>
<comment type="caution">
    <text evidence="5">The sequence shown here is derived from an EMBL/GenBank/DDBJ whole genome shotgun (WGS) entry which is preliminary data.</text>
</comment>
<dbReference type="OrthoDB" id="9782846at2"/>
<comment type="similarity">
    <text evidence="1">Belongs to the bacterial solute-binding protein 1 family.</text>
</comment>
<dbReference type="EMBL" id="BJXB01000009">
    <property type="protein sequence ID" value="GEM46786.1"/>
    <property type="molecule type" value="Genomic_DNA"/>
</dbReference>
<dbReference type="PANTHER" id="PTHR43649:SF12">
    <property type="entry name" value="DIACETYLCHITOBIOSE BINDING PROTEIN DASA"/>
    <property type="match status" value="1"/>
</dbReference>
<organism evidence="5 6">
    <name type="scientific">Deinococcus cellulosilyticus (strain DSM 18568 / NBRC 106333 / KACC 11606 / 5516J-15)</name>
    <dbReference type="NCBI Taxonomy" id="1223518"/>
    <lineage>
        <taxon>Bacteria</taxon>
        <taxon>Thermotogati</taxon>
        <taxon>Deinococcota</taxon>
        <taxon>Deinococci</taxon>
        <taxon>Deinococcales</taxon>
        <taxon>Deinococcaceae</taxon>
        <taxon>Deinococcus</taxon>
    </lineage>
</organism>
<evidence type="ECO:0000256" key="1">
    <source>
        <dbReference type="ARBA" id="ARBA00008520"/>
    </source>
</evidence>
<gene>
    <name evidence="5" type="ORF">DC3_24210</name>
</gene>
<name>A0A511N2Y2_DEIC1</name>
<evidence type="ECO:0000256" key="4">
    <source>
        <dbReference type="SAM" id="SignalP"/>
    </source>
</evidence>
<dbReference type="Proteomes" id="UP000321306">
    <property type="component" value="Unassembled WGS sequence"/>
</dbReference>
<keyword evidence="2" id="KW-0813">Transport</keyword>
<feature type="signal peptide" evidence="4">
    <location>
        <begin position="1"/>
        <end position="18"/>
    </location>
</feature>
<dbReference type="RefSeq" id="WP_146884581.1">
    <property type="nucleotide sequence ID" value="NZ_BJXB01000009.1"/>
</dbReference>
<dbReference type="AlphaFoldDB" id="A0A511N2Y2"/>
<dbReference type="InterPro" id="IPR006061">
    <property type="entry name" value="SBP_1_CS"/>
</dbReference>
<evidence type="ECO:0000256" key="2">
    <source>
        <dbReference type="ARBA" id="ARBA00022448"/>
    </source>
</evidence>
<dbReference type="PROSITE" id="PS01037">
    <property type="entry name" value="SBP_BACTERIAL_1"/>
    <property type="match status" value="1"/>
</dbReference>
<dbReference type="SUPFAM" id="SSF53850">
    <property type="entry name" value="Periplasmic binding protein-like II"/>
    <property type="match status" value="1"/>
</dbReference>
<protein>
    <submittedName>
        <fullName evidence="5">Sugar ABC transporter substrate-binding protein</fullName>
    </submittedName>
</protein>
<dbReference type="InterPro" id="IPR006059">
    <property type="entry name" value="SBP"/>
</dbReference>
<sequence>MKRSIIVLSCLLSASAFAAENTYSGPKVELTFIHGYTASDRIDMENLVKKFNESHPNINVKASAVAWGTTYQQIGPLVAAGKAPDVLAMTENVINNFVAKNAVAEITSADIKKLGIKSSNYYKNLWTGGTSKGKVYGIPFSQVSVVMFYNQNLLDKYGIKKLPKTYKEFLAAAQKCTVDQNGKKPGEAGFDQAKLATYGWGVSHNAAGALFTAYGAVRSFGGNTVDKDFNPDFNSPEAVKAIQTYVDFVNKYQVSPAKLTDDTAIADFRGGKSCFNTNGAWMYNFYSDAKNIKLGVAFPPALGSKPAAWGAHTHLVLPRQKDSYDANKRAAALEFIRFMTDKEQMLAFTESGALPTQPAVANDPRYAKNPFAPIKNNLKNIYIPTGWPWVDQVQNAMFLAVENAILGKKSVQDALNDGVKEAQKNVNEARQSLGL</sequence>
<evidence type="ECO:0000313" key="6">
    <source>
        <dbReference type="Proteomes" id="UP000321306"/>
    </source>
</evidence>
<dbReference type="CDD" id="cd14748">
    <property type="entry name" value="PBP2_UgpB"/>
    <property type="match status" value="1"/>
</dbReference>
<keyword evidence="3 4" id="KW-0732">Signal</keyword>
<proteinExistence type="inferred from homology"/>
<evidence type="ECO:0000256" key="3">
    <source>
        <dbReference type="ARBA" id="ARBA00022729"/>
    </source>
</evidence>
<dbReference type="InterPro" id="IPR050490">
    <property type="entry name" value="Bact_solute-bd_prot1"/>
</dbReference>
<evidence type="ECO:0000313" key="5">
    <source>
        <dbReference type="EMBL" id="GEM46786.1"/>
    </source>
</evidence>
<keyword evidence="6" id="KW-1185">Reference proteome</keyword>
<dbReference type="Gene3D" id="3.40.190.10">
    <property type="entry name" value="Periplasmic binding protein-like II"/>
    <property type="match status" value="1"/>
</dbReference>
<reference evidence="5 6" key="1">
    <citation type="submission" date="2019-07" db="EMBL/GenBank/DDBJ databases">
        <title>Whole genome shotgun sequence of Deinococcus cellulosilyticus NBRC 106333.</title>
        <authorList>
            <person name="Hosoyama A."/>
            <person name="Uohara A."/>
            <person name="Ohji S."/>
            <person name="Ichikawa N."/>
        </authorList>
    </citation>
    <scope>NUCLEOTIDE SEQUENCE [LARGE SCALE GENOMIC DNA]</scope>
    <source>
        <strain evidence="5 6">NBRC 106333</strain>
    </source>
</reference>
<dbReference type="GO" id="GO:0055085">
    <property type="term" value="P:transmembrane transport"/>
    <property type="evidence" value="ECO:0007669"/>
    <property type="project" value="InterPro"/>
</dbReference>